<keyword evidence="1 2" id="KW-0732">Signal</keyword>
<organism evidence="4 5">
    <name type="scientific">Stenotrophomonas cyclobalanopsidis</name>
    <dbReference type="NCBI Taxonomy" id="2771362"/>
    <lineage>
        <taxon>Bacteria</taxon>
        <taxon>Pseudomonadati</taxon>
        <taxon>Pseudomonadota</taxon>
        <taxon>Gammaproteobacteria</taxon>
        <taxon>Lysobacterales</taxon>
        <taxon>Lysobacteraceae</taxon>
        <taxon>Stenotrophomonas</taxon>
    </lineage>
</organism>
<evidence type="ECO:0000259" key="3">
    <source>
        <dbReference type="Pfam" id="PF13505"/>
    </source>
</evidence>
<dbReference type="Pfam" id="PF13505">
    <property type="entry name" value="OMP_b-brl"/>
    <property type="match status" value="1"/>
</dbReference>
<dbReference type="RefSeq" id="WP_150454516.1">
    <property type="nucleotide sequence ID" value="NZ_VYKI01000009.1"/>
</dbReference>
<feature type="signal peptide" evidence="2">
    <location>
        <begin position="1"/>
        <end position="23"/>
    </location>
</feature>
<feature type="chain" id="PRO_5047480220" evidence="2">
    <location>
        <begin position="24"/>
        <end position="208"/>
    </location>
</feature>
<dbReference type="EMBL" id="VYKI01000009">
    <property type="protein sequence ID" value="KAA8999183.1"/>
    <property type="molecule type" value="Genomic_DNA"/>
</dbReference>
<gene>
    <name evidence="4" type="ORF">FJU31_09395</name>
</gene>
<dbReference type="InterPro" id="IPR027385">
    <property type="entry name" value="Beta-barrel_OMP"/>
</dbReference>
<dbReference type="Gene3D" id="2.40.160.20">
    <property type="match status" value="1"/>
</dbReference>
<evidence type="ECO:0000256" key="2">
    <source>
        <dbReference type="SAM" id="SignalP"/>
    </source>
</evidence>
<comment type="caution">
    <text evidence="4">The sequence shown here is derived from an EMBL/GenBank/DDBJ whole genome shotgun (WGS) entry which is preliminary data.</text>
</comment>
<evidence type="ECO:0000313" key="5">
    <source>
        <dbReference type="Proteomes" id="UP000326367"/>
    </source>
</evidence>
<dbReference type="SUPFAM" id="SSF56925">
    <property type="entry name" value="OMPA-like"/>
    <property type="match status" value="1"/>
</dbReference>
<dbReference type="InterPro" id="IPR011250">
    <property type="entry name" value="OMP/PagP_B-barrel"/>
</dbReference>
<evidence type="ECO:0000256" key="1">
    <source>
        <dbReference type="ARBA" id="ARBA00022729"/>
    </source>
</evidence>
<name>A0ABQ6T1N8_9GAMM</name>
<reference evidence="4 5" key="1">
    <citation type="journal article" date="2020" name="Antonie Van Leeuwenhoek">
        <title>Stenotrophomonas cyclobalanopsidis sp. nov., isolated from the leaf spot disease of Cyclobalanopsis patelliformis.</title>
        <authorList>
            <person name="Bian D.R."/>
            <person name="Xue H."/>
            <person name="Piao C.G."/>
            <person name="Li Y."/>
        </authorList>
    </citation>
    <scope>NUCLEOTIDE SEQUENCE [LARGE SCALE GENOMIC DNA]</scope>
    <source>
        <strain evidence="4 5">TPQG1-4</strain>
    </source>
</reference>
<sequence length="208" mass="21652">MSKKLSPLIVALALVASPAAAFADAGDRVGAYGVVGLGKGKVTAHGKQSAADKKSKDVGSSKLAYNVGAGYRINEYLAIESDFSGTAKGKKKSSKKQGTLQRADVSSRALTVSALGIIPVGDSVELFGRVGAGQMQTKYAPGGDLGKVKARGLATQYGVGANFYLSEKSFMRIEYDVLRSRKGSEVAKAAGGNRLNNSQLTVSYGYNF</sequence>
<evidence type="ECO:0000313" key="4">
    <source>
        <dbReference type="EMBL" id="KAA8999183.1"/>
    </source>
</evidence>
<accession>A0ABQ6T1N8</accession>
<protein>
    <submittedName>
        <fullName evidence="4">Porin family protein</fullName>
    </submittedName>
</protein>
<dbReference type="Proteomes" id="UP000326367">
    <property type="component" value="Unassembled WGS sequence"/>
</dbReference>
<feature type="domain" description="Outer membrane protein beta-barrel" evidence="3">
    <location>
        <begin position="10"/>
        <end position="208"/>
    </location>
</feature>
<keyword evidence="5" id="KW-1185">Reference proteome</keyword>
<proteinExistence type="predicted"/>